<feature type="transmembrane region" description="Helical" evidence="9">
    <location>
        <begin position="60"/>
        <end position="85"/>
    </location>
</feature>
<feature type="transmembrane region" description="Helical" evidence="9">
    <location>
        <begin position="94"/>
        <end position="111"/>
    </location>
</feature>
<comment type="caution">
    <text evidence="12">The sequence shown here is derived from an EMBL/GenBank/DDBJ whole genome shotgun (WGS) entry which is preliminary data.</text>
</comment>
<feature type="transmembrane region" description="Helical" evidence="9">
    <location>
        <begin position="7"/>
        <end position="25"/>
    </location>
</feature>
<evidence type="ECO:0000256" key="8">
    <source>
        <dbReference type="ARBA" id="ARBA00023136"/>
    </source>
</evidence>
<comment type="subcellular location">
    <subcellularLocation>
        <location evidence="9">Cell membrane</location>
        <topology evidence="9">Multi-pass membrane protein</topology>
    </subcellularLocation>
</comment>
<dbReference type="HAMAP" id="MF_00161">
    <property type="entry name" value="LspA"/>
    <property type="match status" value="1"/>
</dbReference>
<dbReference type="EMBL" id="BAAAQT010000006">
    <property type="protein sequence ID" value="GAA2174998.1"/>
    <property type="molecule type" value="Genomic_DNA"/>
</dbReference>
<dbReference type="Pfam" id="PF01252">
    <property type="entry name" value="Peptidase_A8"/>
    <property type="match status" value="1"/>
</dbReference>
<dbReference type="PRINTS" id="PR00781">
    <property type="entry name" value="LIPOSIGPTASE"/>
</dbReference>
<keyword evidence="6 9" id="KW-0378">Hydrolase</keyword>
<feature type="active site" evidence="9">
    <location>
        <position position="142"/>
    </location>
</feature>
<evidence type="ECO:0000256" key="1">
    <source>
        <dbReference type="ARBA" id="ARBA00006139"/>
    </source>
</evidence>
<evidence type="ECO:0000256" key="2">
    <source>
        <dbReference type="ARBA" id="ARBA00022475"/>
    </source>
</evidence>
<protein>
    <recommendedName>
        <fullName evidence="9">Lipoprotein signal peptidase</fullName>
        <ecNumber evidence="9">3.4.23.36</ecNumber>
    </recommendedName>
    <alternativeName>
        <fullName evidence="9">Prolipoprotein signal peptidase</fullName>
    </alternativeName>
    <alternativeName>
        <fullName evidence="9">Signal peptidase II</fullName>
        <shortName evidence="9">SPase II</shortName>
    </alternativeName>
</protein>
<keyword evidence="8 9" id="KW-0472">Membrane</keyword>
<keyword evidence="13" id="KW-1185">Reference proteome</keyword>
<name>A0ABP5MK27_9MICO</name>
<keyword evidence="7 9" id="KW-1133">Transmembrane helix</keyword>
<evidence type="ECO:0000256" key="4">
    <source>
        <dbReference type="ARBA" id="ARBA00022692"/>
    </source>
</evidence>
<dbReference type="NCBIfam" id="TIGR00077">
    <property type="entry name" value="lspA"/>
    <property type="match status" value="1"/>
</dbReference>
<dbReference type="EC" id="3.4.23.36" evidence="9"/>
<evidence type="ECO:0000256" key="6">
    <source>
        <dbReference type="ARBA" id="ARBA00022801"/>
    </source>
</evidence>
<evidence type="ECO:0000256" key="11">
    <source>
        <dbReference type="SAM" id="MobiDB-lite"/>
    </source>
</evidence>
<feature type="region of interest" description="Disordered" evidence="11">
    <location>
        <begin position="168"/>
        <end position="195"/>
    </location>
</feature>
<keyword evidence="3 9" id="KW-0645">Protease</keyword>
<dbReference type="PANTHER" id="PTHR33695">
    <property type="entry name" value="LIPOPROTEIN SIGNAL PEPTIDASE"/>
    <property type="match status" value="1"/>
</dbReference>
<feature type="compositionally biased region" description="Low complexity" evidence="11">
    <location>
        <begin position="173"/>
        <end position="189"/>
    </location>
</feature>
<proteinExistence type="inferred from homology"/>
<comment type="pathway">
    <text evidence="9">Protein modification; lipoprotein biosynthesis (signal peptide cleavage).</text>
</comment>
<dbReference type="InterPro" id="IPR001872">
    <property type="entry name" value="Peptidase_A8"/>
</dbReference>
<evidence type="ECO:0000256" key="10">
    <source>
        <dbReference type="RuleBase" id="RU004181"/>
    </source>
</evidence>
<reference evidence="13" key="1">
    <citation type="journal article" date="2019" name="Int. J. Syst. Evol. Microbiol.">
        <title>The Global Catalogue of Microorganisms (GCM) 10K type strain sequencing project: providing services to taxonomists for standard genome sequencing and annotation.</title>
        <authorList>
            <consortium name="The Broad Institute Genomics Platform"/>
            <consortium name="The Broad Institute Genome Sequencing Center for Infectious Disease"/>
            <person name="Wu L."/>
            <person name="Ma J."/>
        </authorList>
    </citation>
    <scope>NUCLEOTIDE SEQUENCE [LARGE SCALE GENOMIC DNA]</scope>
    <source>
        <strain evidence="13">JCM 16026</strain>
    </source>
</reference>
<feature type="transmembrane region" description="Helical" evidence="9">
    <location>
        <begin position="131"/>
        <end position="157"/>
    </location>
</feature>
<organism evidence="12 13">
    <name type="scientific">Agrococcus versicolor</name>
    <dbReference type="NCBI Taxonomy" id="501482"/>
    <lineage>
        <taxon>Bacteria</taxon>
        <taxon>Bacillati</taxon>
        <taxon>Actinomycetota</taxon>
        <taxon>Actinomycetes</taxon>
        <taxon>Micrococcales</taxon>
        <taxon>Microbacteriaceae</taxon>
        <taxon>Agrococcus</taxon>
    </lineage>
</organism>
<comment type="similarity">
    <text evidence="1 9 10">Belongs to the peptidase A8 family.</text>
</comment>
<gene>
    <name evidence="9 12" type="primary">lspA</name>
    <name evidence="12" type="ORF">GCM10009846_23110</name>
</gene>
<keyword evidence="4 9" id="KW-0812">Transmembrane</keyword>
<evidence type="ECO:0000256" key="3">
    <source>
        <dbReference type="ARBA" id="ARBA00022670"/>
    </source>
</evidence>
<keyword evidence="5 9" id="KW-0064">Aspartyl protease</keyword>
<evidence type="ECO:0000256" key="7">
    <source>
        <dbReference type="ARBA" id="ARBA00022989"/>
    </source>
</evidence>
<sequence>MSAARGVAWRLLGLLFGIAVAVWGVDLLVKEWVLATLPEGRPVPVLGEVLQWHFVRNPGAAFSLASGMTWIFTIIASAVAIFIVVQARRIRSRAWAIVLGALLGGVVGNLTDRLVREPGGLQGHVIDFIQVWGFPAIFNVADIFVVCSMAGFILLVLRGVGLDGVRRTDEPDAPTAGDEPAGEAAAEPTAARRED</sequence>
<keyword evidence="2 9" id="KW-1003">Cell membrane</keyword>
<evidence type="ECO:0000313" key="13">
    <source>
        <dbReference type="Proteomes" id="UP001501599"/>
    </source>
</evidence>
<evidence type="ECO:0000256" key="5">
    <source>
        <dbReference type="ARBA" id="ARBA00022750"/>
    </source>
</evidence>
<evidence type="ECO:0000256" key="9">
    <source>
        <dbReference type="HAMAP-Rule" id="MF_00161"/>
    </source>
</evidence>
<dbReference type="RefSeq" id="WP_344343747.1">
    <property type="nucleotide sequence ID" value="NZ_BAAAQT010000006.1"/>
</dbReference>
<comment type="function">
    <text evidence="9">This protein specifically catalyzes the removal of signal peptides from prolipoproteins.</text>
</comment>
<dbReference type="Proteomes" id="UP001501599">
    <property type="component" value="Unassembled WGS sequence"/>
</dbReference>
<dbReference type="PANTHER" id="PTHR33695:SF1">
    <property type="entry name" value="LIPOPROTEIN SIGNAL PEPTIDASE"/>
    <property type="match status" value="1"/>
</dbReference>
<accession>A0ABP5MK27</accession>
<comment type="catalytic activity">
    <reaction evidence="9">
        <text>Release of signal peptides from bacterial membrane prolipoproteins. Hydrolyzes -Xaa-Yaa-Zaa-|-(S,diacylglyceryl)Cys-, in which Xaa is hydrophobic (preferably Leu), and Yaa (Ala or Ser) and Zaa (Gly or Ala) have small, neutral side chains.</text>
        <dbReference type="EC" id="3.4.23.36"/>
    </reaction>
</comment>
<evidence type="ECO:0000313" key="12">
    <source>
        <dbReference type="EMBL" id="GAA2174998.1"/>
    </source>
</evidence>
<feature type="active site" evidence="9">
    <location>
        <position position="127"/>
    </location>
</feature>